<evidence type="ECO:0000313" key="4">
    <source>
        <dbReference type="Proteomes" id="UP000320876"/>
    </source>
</evidence>
<feature type="domain" description="DUF4440" evidence="2">
    <location>
        <begin position="46"/>
        <end position="156"/>
    </location>
</feature>
<keyword evidence="4" id="KW-1185">Reference proteome</keyword>
<sequence>MRKKWQRGIGAVASALVLGVTGSTAAATAEPDAGRTGGHDHDLRQIERLRLQQERAWREHDGAAFAATFTPDGDMVTFNGDHLRTRRGIATGMQYYFDNFIPYNQIRMLDEHLRFAGPDLAFAVRTSCIVPRGERDCRDGSLSTNTNVLTQRHGRWPQESFQNTRKFEVG</sequence>
<keyword evidence="1" id="KW-0732">Signal</keyword>
<dbReference type="InterPro" id="IPR011944">
    <property type="entry name" value="Steroid_delta5-4_isomerase"/>
</dbReference>
<feature type="signal peptide" evidence="1">
    <location>
        <begin position="1"/>
        <end position="26"/>
    </location>
</feature>
<dbReference type="InterPro" id="IPR027843">
    <property type="entry name" value="DUF4440"/>
</dbReference>
<dbReference type="SUPFAM" id="SSF54427">
    <property type="entry name" value="NTF2-like"/>
    <property type="match status" value="1"/>
</dbReference>
<dbReference type="InterPro" id="IPR032710">
    <property type="entry name" value="NTF2-like_dom_sf"/>
</dbReference>
<dbReference type="Gene3D" id="3.10.450.50">
    <property type="match status" value="1"/>
</dbReference>
<evidence type="ECO:0000313" key="3">
    <source>
        <dbReference type="EMBL" id="TQJ03757.1"/>
    </source>
</evidence>
<dbReference type="AlphaFoldDB" id="A0A542DKY1"/>
<dbReference type="RefSeq" id="WP_141999529.1">
    <property type="nucleotide sequence ID" value="NZ_VFML01000001.1"/>
</dbReference>
<accession>A0A542DKY1</accession>
<dbReference type="Proteomes" id="UP000320876">
    <property type="component" value="Unassembled WGS sequence"/>
</dbReference>
<evidence type="ECO:0000259" key="2">
    <source>
        <dbReference type="Pfam" id="PF14534"/>
    </source>
</evidence>
<organism evidence="3 4">
    <name type="scientific">Amycolatopsis cihanbeyliensis</name>
    <dbReference type="NCBI Taxonomy" id="1128664"/>
    <lineage>
        <taxon>Bacteria</taxon>
        <taxon>Bacillati</taxon>
        <taxon>Actinomycetota</taxon>
        <taxon>Actinomycetes</taxon>
        <taxon>Pseudonocardiales</taxon>
        <taxon>Pseudonocardiaceae</taxon>
        <taxon>Amycolatopsis</taxon>
    </lineage>
</organism>
<name>A0A542DKY1_AMYCI</name>
<feature type="chain" id="PRO_5039479030" evidence="1">
    <location>
        <begin position="27"/>
        <end position="170"/>
    </location>
</feature>
<protein>
    <submittedName>
        <fullName evidence="3">Uncharacterized protein (TIGR02246 family)</fullName>
    </submittedName>
</protein>
<comment type="caution">
    <text evidence="3">The sequence shown here is derived from an EMBL/GenBank/DDBJ whole genome shotgun (WGS) entry which is preliminary data.</text>
</comment>
<dbReference type="EMBL" id="VFML01000001">
    <property type="protein sequence ID" value="TQJ03757.1"/>
    <property type="molecule type" value="Genomic_DNA"/>
</dbReference>
<reference evidence="3 4" key="1">
    <citation type="submission" date="2019-06" db="EMBL/GenBank/DDBJ databases">
        <title>Sequencing the genomes of 1000 actinobacteria strains.</title>
        <authorList>
            <person name="Klenk H.-P."/>
        </authorList>
    </citation>
    <scope>NUCLEOTIDE SEQUENCE [LARGE SCALE GENOMIC DNA]</scope>
    <source>
        <strain evidence="3 4">DSM 45679</strain>
    </source>
</reference>
<evidence type="ECO:0000256" key="1">
    <source>
        <dbReference type="SAM" id="SignalP"/>
    </source>
</evidence>
<proteinExistence type="predicted"/>
<dbReference type="NCBIfam" id="TIGR02246">
    <property type="entry name" value="SgcJ/EcaC family oxidoreductase"/>
    <property type="match status" value="1"/>
</dbReference>
<dbReference type="Pfam" id="PF14534">
    <property type="entry name" value="DUF4440"/>
    <property type="match status" value="1"/>
</dbReference>
<gene>
    <name evidence="3" type="ORF">FB471_3525</name>
</gene>
<dbReference type="OrthoDB" id="2887901at2"/>